<dbReference type="Proteomes" id="UP001065174">
    <property type="component" value="Chromosome"/>
</dbReference>
<dbReference type="RefSeq" id="WP_262310214.1">
    <property type="nucleotide sequence ID" value="NZ_CP106679.1"/>
</dbReference>
<sequence>MKRILSMLTVIAVITGCQPDKIGVTVTNTLETVRAEEPLVLSREFVVTKLGVLAEGQKPLLIADGVALQQQLDDLDGDGNWDELAALVSIDSLETKQLELITTSEYPEFTQRTRVYLGVDYERADNFVEKDEEERHVDNIAMVYPMMYQMEGPAWENDKVGFRNYFDSRNGKDIYAKTTTEMSLHLAGTKGQDYHKLDSWGMDVLKVGNSLGAGGVAMSYEDSLIRLGNTASAKYVTVVEGSIRTIFDIRHQGWDTPMGALDVTERITIWAGQYAFHEQIILAGDQKVTWVAGLVNKHAEEMLAGEAGNSHYIATYDVQTENQDKMGMGLILSNDLFASNGETANEGEGVIETYFMKMKAPVSSPSFCFVAAWELSDERFKTEEGFVDYMQDLSSRINEPLTVL</sequence>
<evidence type="ECO:0000313" key="1">
    <source>
        <dbReference type="EMBL" id="UXP32779.1"/>
    </source>
</evidence>
<name>A0ABY6CQZ7_9BACT</name>
<protein>
    <submittedName>
        <fullName evidence="1">DUF4861 domain-containing protein</fullName>
    </submittedName>
</protein>
<dbReference type="EMBL" id="CP106679">
    <property type="protein sequence ID" value="UXP32779.1"/>
    <property type="molecule type" value="Genomic_DNA"/>
</dbReference>
<dbReference type="Pfam" id="PF16153">
    <property type="entry name" value="DUF4861"/>
    <property type="match status" value="1"/>
</dbReference>
<evidence type="ECO:0000313" key="2">
    <source>
        <dbReference type="Proteomes" id="UP001065174"/>
    </source>
</evidence>
<dbReference type="InterPro" id="IPR032342">
    <property type="entry name" value="DUF4861"/>
</dbReference>
<gene>
    <name evidence="1" type="ORF">N6H18_02230</name>
</gene>
<dbReference type="PROSITE" id="PS51257">
    <property type="entry name" value="PROKAR_LIPOPROTEIN"/>
    <property type="match status" value="1"/>
</dbReference>
<keyword evidence="2" id="KW-1185">Reference proteome</keyword>
<accession>A0ABY6CQZ7</accession>
<proteinExistence type="predicted"/>
<reference evidence="1" key="1">
    <citation type="submission" date="2022-09" db="EMBL/GenBank/DDBJ databases">
        <title>Comparative genomics and taxonomic characterization of three novel marine species of genus Reichenbachiella exhibiting antioxidant and polysaccharide degradation activities.</title>
        <authorList>
            <person name="Muhammad N."/>
            <person name="Lee Y.-J."/>
            <person name="Ko J."/>
            <person name="Kim S.-G."/>
        </authorList>
    </citation>
    <scope>NUCLEOTIDE SEQUENCE</scope>
    <source>
        <strain evidence="1">BKB1-1</strain>
    </source>
</reference>
<organism evidence="1 2">
    <name type="scientific">Reichenbachiella agarivorans</name>
    <dbReference type="NCBI Taxonomy" id="2979464"/>
    <lineage>
        <taxon>Bacteria</taxon>
        <taxon>Pseudomonadati</taxon>
        <taxon>Bacteroidota</taxon>
        <taxon>Cytophagia</taxon>
        <taxon>Cytophagales</taxon>
        <taxon>Reichenbachiellaceae</taxon>
        <taxon>Reichenbachiella</taxon>
    </lineage>
</organism>